<evidence type="ECO:0000313" key="2">
    <source>
        <dbReference type="Proteomes" id="UP000076858"/>
    </source>
</evidence>
<gene>
    <name evidence="1" type="ORF">APZ42_008023</name>
</gene>
<dbReference type="PANTHER" id="PTHR33273">
    <property type="entry name" value="DOMAIN-CONTAINING PROTEIN, PUTATIVE-RELATED"/>
    <property type="match status" value="1"/>
</dbReference>
<protein>
    <recommendedName>
        <fullName evidence="3">Endonuclease/exonuclease/phosphatase domain-containing protein</fullName>
    </recommendedName>
</protein>
<dbReference type="Proteomes" id="UP000076858">
    <property type="component" value="Unassembled WGS sequence"/>
</dbReference>
<feature type="non-terminal residue" evidence="1">
    <location>
        <position position="103"/>
    </location>
</feature>
<dbReference type="Gene3D" id="3.60.10.10">
    <property type="entry name" value="Endonuclease/exonuclease/phosphatase"/>
    <property type="match status" value="1"/>
</dbReference>
<reference evidence="1 2" key="1">
    <citation type="submission" date="2016-03" db="EMBL/GenBank/DDBJ databases">
        <title>EvidentialGene: Evidence-directed Construction of Genes on Genomes.</title>
        <authorList>
            <person name="Gilbert D.G."/>
            <person name="Choi J.-H."/>
            <person name="Mockaitis K."/>
            <person name="Colbourne J."/>
            <person name="Pfrender M."/>
        </authorList>
    </citation>
    <scope>NUCLEOTIDE SEQUENCE [LARGE SCALE GENOMIC DNA]</scope>
    <source>
        <strain evidence="1 2">Xinb3</strain>
        <tissue evidence="1">Complete organism</tissue>
    </source>
</reference>
<dbReference type="InterPro" id="IPR036691">
    <property type="entry name" value="Endo/exonu/phosph_ase_sf"/>
</dbReference>
<dbReference type="AlphaFoldDB" id="A0A164EXH4"/>
<dbReference type="SUPFAM" id="SSF56219">
    <property type="entry name" value="DNase I-like"/>
    <property type="match status" value="1"/>
</dbReference>
<organism evidence="1 2">
    <name type="scientific">Daphnia magna</name>
    <dbReference type="NCBI Taxonomy" id="35525"/>
    <lineage>
        <taxon>Eukaryota</taxon>
        <taxon>Metazoa</taxon>
        <taxon>Ecdysozoa</taxon>
        <taxon>Arthropoda</taxon>
        <taxon>Crustacea</taxon>
        <taxon>Branchiopoda</taxon>
        <taxon>Diplostraca</taxon>
        <taxon>Cladocera</taxon>
        <taxon>Anomopoda</taxon>
        <taxon>Daphniidae</taxon>
        <taxon>Daphnia</taxon>
    </lineage>
</organism>
<evidence type="ECO:0000313" key="1">
    <source>
        <dbReference type="EMBL" id="KZR97225.1"/>
    </source>
</evidence>
<comment type="caution">
    <text evidence="1">The sequence shown here is derived from an EMBL/GenBank/DDBJ whole genome shotgun (WGS) entry which is preliminary data.</text>
</comment>
<name>A0A164EXH4_9CRUS</name>
<accession>A0A164EXH4</accession>
<dbReference type="PANTHER" id="PTHR33273:SF2">
    <property type="entry name" value="ENDONUCLEASE_EXONUCLEASE_PHOSPHATASE DOMAIN-CONTAINING PROTEIN"/>
    <property type="match status" value="1"/>
</dbReference>
<dbReference type="EMBL" id="LRGB01022232">
    <property type="protein sequence ID" value="KZR97225.1"/>
    <property type="molecule type" value="Genomic_DNA"/>
</dbReference>
<keyword evidence="2" id="KW-1185">Reference proteome</keyword>
<evidence type="ECO:0008006" key="3">
    <source>
        <dbReference type="Google" id="ProtNLM"/>
    </source>
</evidence>
<sequence>MCSPTVIPSKPRLPLPSPLKCIQINLRHSKTASASLAQVMLDLDIDIALVQETYASGTSSPVVNNAPPGFSSFHQLSELHAYGSCILVRDSVSKTGKLTTKHL</sequence>
<proteinExistence type="predicted"/>